<protein>
    <submittedName>
        <fullName evidence="2">Uncharacterized protein</fullName>
    </submittedName>
</protein>
<gene>
    <name evidence="2" type="ORF">E2C01_036366</name>
</gene>
<evidence type="ECO:0000256" key="1">
    <source>
        <dbReference type="SAM" id="MobiDB-lite"/>
    </source>
</evidence>
<dbReference type="Proteomes" id="UP000324222">
    <property type="component" value="Unassembled WGS sequence"/>
</dbReference>
<accession>A0A5B7FBQ3</accession>
<feature type="region of interest" description="Disordered" evidence="1">
    <location>
        <begin position="77"/>
        <end position="161"/>
    </location>
</feature>
<evidence type="ECO:0000313" key="2">
    <source>
        <dbReference type="EMBL" id="MPC42736.1"/>
    </source>
</evidence>
<reference evidence="2 3" key="1">
    <citation type="submission" date="2019-05" db="EMBL/GenBank/DDBJ databases">
        <title>Another draft genome of Portunus trituberculatus and its Hox gene families provides insights of decapod evolution.</title>
        <authorList>
            <person name="Jeong J.-H."/>
            <person name="Song I."/>
            <person name="Kim S."/>
            <person name="Choi T."/>
            <person name="Kim D."/>
            <person name="Ryu S."/>
            <person name="Kim W."/>
        </authorList>
    </citation>
    <scope>NUCLEOTIDE SEQUENCE [LARGE SCALE GENOMIC DNA]</scope>
    <source>
        <tissue evidence="2">Muscle</tissue>
    </source>
</reference>
<name>A0A5B7FBQ3_PORTR</name>
<feature type="compositionally biased region" description="Low complexity" evidence="1">
    <location>
        <begin position="132"/>
        <end position="151"/>
    </location>
</feature>
<evidence type="ECO:0000313" key="3">
    <source>
        <dbReference type="Proteomes" id="UP000324222"/>
    </source>
</evidence>
<comment type="caution">
    <text evidence="2">The sequence shown here is derived from an EMBL/GenBank/DDBJ whole genome shotgun (WGS) entry which is preliminary data.</text>
</comment>
<dbReference type="EMBL" id="VSRR010005552">
    <property type="protein sequence ID" value="MPC42736.1"/>
    <property type="molecule type" value="Genomic_DNA"/>
</dbReference>
<organism evidence="2 3">
    <name type="scientific">Portunus trituberculatus</name>
    <name type="common">Swimming crab</name>
    <name type="synonym">Neptunus trituberculatus</name>
    <dbReference type="NCBI Taxonomy" id="210409"/>
    <lineage>
        <taxon>Eukaryota</taxon>
        <taxon>Metazoa</taxon>
        <taxon>Ecdysozoa</taxon>
        <taxon>Arthropoda</taxon>
        <taxon>Crustacea</taxon>
        <taxon>Multicrustacea</taxon>
        <taxon>Malacostraca</taxon>
        <taxon>Eumalacostraca</taxon>
        <taxon>Eucarida</taxon>
        <taxon>Decapoda</taxon>
        <taxon>Pleocyemata</taxon>
        <taxon>Brachyura</taxon>
        <taxon>Eubrachyura</taxon>
        <taxon>Portunoidea</taxon>
        <taxon>Portunidae</taxon>
        <taxon>Portuninae</taxon>
        <taxon>Portunus</taxon>
    </lineage>
</organism>
<sequence>MVREQSVSEYETEFRMRRTLYKQPGKCTAILEAALYTHEAADTVHYRIRARPGLYARVAPSPSPLFKVASPALPQFKGSRCHTLGTCTTPPNKQRGRGVPSATANNERHKYKSGCDQIQEGAMERPRPWRDSTTTTATSTATSTSTSTSSTRVLSVTSHGA</sequence>
<proteinExistence type="predicted"/>
<keyword evidence="3" id="KW-1185">Reference proteome</keyword>
<dbReference type="AlphaFoldDB" id="A0A5B7FBQ3"/>
<feature type="compositionally biased region" description="Polar residues" evidence="1">
    <location>
        <begin position="152"/>
        <end position="161"/>
    </location>
</feature>